<evidence type="ECO:0000313" key="3">
    <source>
        <dbReference type="EMBL" id="KAF9069307.1"/>
    </source>
</evidence>
<organism evidence="3 4">
    <name type="scientific">Rhodocollybia butyracea</name>
    <dbReference type="NCBI Taxonomy" id="206335"/>
    <lineage>
        <taxon>Eukaryota</taxon>
        <taxon>Fungi</taxon>
        <taxon>Dikarya</taxon>
        <taxon>Basidiomycota</taxon>
        <taxon>Agaricomycotina</taxon>
        <taxon>Agaricomycetes</taxon>
        <taxon>Agaricomycetidae</taxon>
        <taxon>Agaricales</taxon>
        <taxon>Marasmiineae</taxon>
        <taxon>Omphalotaceae</taxon>
        <taxon>Rhodocollybia</taxon>
    </lineage>
</organism>
<dbReference type="AlphaFoldDB" id="A0A9P5PUC8"/>
<feature type="coiled-coil region" evidence="1">
    <location>
        <begin position="442"/>
        <end position="479"/>
    </location>
</feature>
<sequence>MSSSFLRQAVAVNSDRHAQLTNALSGLERIPDELKEQTSKVEELQAQLEKCEANVAALFERTRNQRRNADPGIIPGGLRLFRGKKEKEKEKVQEQTNNRLFEEARVEENSERARKAFLEQSLSKEQAVKEGLLVKMKDYDDIVGQLDAMYVIFNGPTPGYPKEDELEQVVRASFAVVEQARTYFNAENKALEILSRSERTFKECHSKLKDAIYWATTAMVSGGRTAQTKESASLKSAHSLAQKAQVLVREAQQLSPQIRTLETPSIVRELPVRKENDTEFHEVLKVYAAELGNTYSQLLAERKSCEERTEDAKSAVLKAEQGIAGPAKELRELRKATFLDIVSKLNSGELEEPNDGNFEEPPPSYDYTNCDFSALIINVAELYQPLEIVVLLYCTGVAVAQLFAAQILCHKPGSSCTSMSSSFLQQAVAENSSRHTQLINSLSELEAIPDELKQQINEVEELQAQLEECEANVAVLFEKTRNQRRNADPGIIPGGLKFSQVFRGRKEKEKEKEREQRNKRLFEEARVEENNERERKASLEQSLKNAQTAKAELLVKMNEYDDFIGKLDALYGLIFNGPTPGYPKEDELEQAVQVSFSVTERAKANFNTENDAFEILSRSERTFRECQSKLKDAIYWATASMLAGGRTAESKESASLRSAHSLAQKAQALVRDAQQYSPHVRTLETPSIARELPVRKENDTEFHETLKVYAAELGTTYSQLIAEWKACGDRTADAKSAVQEAEQGIADRKKDLREIRKTTFLEIVSKLKSGELEEPTDLDFEGLQDAPPSYDQPHRHSQPPPHLPPQLIIPKPENNGSFRQSANFVPPAYDNGSSSPVSTYTAHSSHYSSYYIDAPPPPTPATPTPPTPSASRSPSDRRPKTPRPLPRVPQPNAR</sequence>
<feature type="coiled-coil region" evidence="1">
    <location>
        <begin position="27"/>
        <end position="104"/>
    </location>
</feature>
<dbReference type="OrthoDB" id="2562743at2759"/>
<reference evidence="3" key="1">
    <citation type="submission" date="2020-11" db="EMBL/GenBank/DDBJ databases">
        <authorList>
            <consortium name="DOE Joint Genome Institute"/>
            <person name="Ahrendt S."/>
            <person name="Riley R."/>
            <person name="Andreopoulos W."/>
            <person name="Labutti K."/>
            <person name="Pangilinan J."/>
            <person name="Ruiz-Duenas F.J."/>
            <person name="Barrasa J.M."/>
            <person name="Sanchez-Garcia M."/>
            <person name="Camarero S."/>
            <person name="Miyauchi S."/>
            <person name="Serrano A."/>
            <person name="Linde D."/>
            <person name="Babiker R."/>
            <person name="Drula E."/>
            <person name="Ayuso-Fernandez I."/>
            <person name="Pacheco R."/>
            <person name="Padilla G."/>
            <person name="Ferreira P."/>
            <person name="Barriuso J."/>
            <person name="Kellner H."/>
            <person name="Castanera R."/>
            <person name="Alfaro M."/>
            <person name="Ramirez L."/>
            <person name="Pisabarro A.G."/>
            <person name="Kuo A."/>
            <person name="Tritt A."/>
            <person name="Lipzen A."/>
            <person name="He G."/>
            <person name="Yan M."/>
            <person name="Ng V."/>
            <person name="Cullen D."/>
            <person name="Martin F."/>
            <person name="Rosso M.-N."/>
            <person name="Henrissat B."/>
            <person name="Hibbett D."/>
            <person name="Martinez A.T."/>
            <person name="Grigoriev I.V."/>
        </authorList>
    </citation>
    <scope>NUCLEOTIDE SEQUENCE</scope>
    <source>
        <strain evidence="3">AH 40177</strain>
    </source>
</reference>
<dbReference type="EMBL" id="JADNRY010000052">
    <property type="protein sequence ID" value="KAF9069307.1"/>
    <property type="molecule type" value="Genomic_DNA"/>
</dbReference>
<protein>
    <submittedName>
        <fullName evidence="3">Uncharacterized protein</fullName>
    </submittedName>
</protein>
<evidence type="ECO:0000313" key="4">
    <source>
        <dbReference type="Proteomes" id="UP000772434"/>
    </source>
</evidence>
<keyword evidence="1" id="KW-0175">Coiled coil</keyword>
<evidence type="ECO:0000256" key="2">
    <source>
        <dbReference type="SAM" id="MobiDB-lite"/>
    </source>
</evidence>
<dbReference type="Proteomes" id="UP000772434">
    <property type="component" value="Unassembled WGS sequence"/>
</dbReference>
<dbReference type="PANTHER" id="PTHR21974:SF2">
    <property type="entry name" value="RE15880P"/>
    <property type="match status" value="1"/>
</dbReference>
<name>A0A9P5PUC8_9AGAR</name>
<accession>A0A9P5PUC8</accession>
<keyword evidence="4" id="KW-1185">Reference proteome</keyword>
<feature type="compositionally biased region" description="Pro residues" evidence="2">
    <location>
        <begin position="854"/>
        <end position="868"/>
    </location>
</feature>
<feature type="compositionally biased region" description="Polar residues" evidence="2">
    <location>
        <begin position="814"/>
        <end position="823"/>
    </location>
</feature>
<comment type="caution">
    <text evidence="3">The sequence shown here is derived from an EMBL/GenBank/DDBJ whole genome shotgun (WGS) entry which is preliminary data.</text>
</comment>
<feature type="compositionally biased region" description="Low complexity" evidence="2">
    <location>
        <begin position="838"/>
        <end position="853"/>
    </location>
</feature>
<feature type="compositionally biased region" description="Pro residues" evidence="2">
    <location>
        <begin position="882"/>
        <end position="894"/>
    </location>
</feature>
<evidence type="ECO:0000256" key="1">
    <source>
        <dbReference type="SAM" id="Coils"/>
    </source>
</evidence>
<dbReference type="PANTHER" id="PTHR21974">
    <property type="entry name" value="RE15880P"/>
    <property type="match status" value="1"/>
</dbReference>
<gene>
    <name evidence="3" type="ORF">BDP27DRAFT_1363436</name>
</gene>
<feature type="region of interest" description="Disordered" evidence="2">
    <location>
        <begin position="775"/>
        <end position="894"/>
    </location>
</feature>
<proteinExistence type="predicted"/>
<feature type="coiled-coil region" evidence="1">
    <location>
        <begin position="505"/>
        <end position="556"/>
    </location>
</feature>